<accession>A0A8B9UID8</accession>
<dbReference type="GO" id="GO:0019887">
    <property type="term" value="F:protein kinase regulator activity"/>
    <property type="evidence" value="ECO:0007669"/>
    <property type="project" value="TreeGrafter"/>
</dbReference>
<organism evidence="9 10">
    <name type="scientific">Anas zonorhyncha</name>
    <name type="common">Eastern spot-billed duck</name>
    <dbReference type="NCBI Taxonomy" id="75864"/>
    <lineage>
        <taxon>Eukaryota</taxon>
        <taxon>Metazoa</taxon>
        <taxon>Chordata</taxon>
        <taxon>Craniata</taxon>
        <taxon>Vertebrata</taxon>
        <taxon>Euteleostomi</taxon>
        <taxon>Archelosauria</taxon>
        <taxon>Archosauria</taxon>
        <taxon>Dinosauria</taxon>
        <taxon>Saurischia</taxon>
        <taxon>Theropoda</taxon>
        <taxon>Coelurosauria</taxon>
        <taxon>Aves</taxon>
        <taxon>Neognathae</taxon>
        <taxon>Galloanserae</taxon>
        <taxon>Anseriformes</taxon>
        <taxon>Anatidae</taxon>
        <taxon>Anatinae</taxon>
        <taxon>Anas</taxon>
    </lineage>
</organism>
<dbReference type="SUPFAM" id="SSF54631">
    <property type="entry name" value="CBS-domain pair"/>
    <property type="match status" value="2"/>
</dbReference>
<dbReference type="Proteomes" id="UP000694549">
    <property type="component" value="Unplaced"/>
</dbReference>
<dbReference type="AlphaFoldDB" id="A0A8B9UID8"/>
<evidence type="ECO:0000256" key="1">
    <source>
        <dbReference type="ARBA" id="ARBA00006750"/>
    </source>
</evidence>
<evidence type="ECO:0000256" key="3">
    <source>
        <dbReference type="ARBA" id="ARBA00023122"/>
    </source>
</evidence>
<dbReference type="GO" id="GO:0016208">
    <property type="term" value="F:AMP binding"/>
    <property type="evidence" value="ECO:0007669"/>
    <property type="project" value="TreeGrafter"/>
</dbReference>
<reference evidence="9" key="1">
    <citation type="submission" date="2025-08" db="UniProtKB">
        <authorList>
            <consortium name="Ensembl"/>
        </authorList>
    </citation>
    <scope>IDENTIFICATION</scope>
</reference>
<dbReference type="InterPro" id="IPR000644">
    <property type="entry name" value="CBS_dom"/>
</dbReference>
<feature type="domain" description="CBS" evidence="8">
    <location>
        <begin position="175"/>
        <end position="233"/>
    </location>
</feature>
<feature type="region of interest" description="Disordered" evidence="7">
    <location>
        <begin position="1"/>
        <end position="56"/>
    </location>
</feature>
<dbReference type="GO" id="GO:0005737">
    <property type="term" value="C:cytoplasm"/>
    <property type="evidence" value="ECO:0007669"/>
    <property type="project" value="TreeGrafter"/>
</dbReference>
<evidence type="ECO:0000256" key="6">
    <source>
        <dbReference type="PROSITE-ProRule" id="PRU00703"/>
    </source>
</evidence>
<comment type="subunit">
    <text evidence="5">AMPK is a heterotrimer of an alpha catalytic subunit (PRKAA1 or PRKAA2), a beta (PRKAB1 or PRKAB2) and a gamma non-catalytic subunits (PRKAG1, PRKAG2 or PRKAG3). Interacts with FNIP1 and FNIP2.</text>
</comment>
<dbReference type="Pfam" id="PF00571">
    <property type="entry name" value="CBS"/>
    <property type="match status" value="2"/>
</dbReference>
<keyword evidence="4" id="KW-0275">Fatty acid biosynthesis</keyword>
<feature type="domain" description="CBS" evidence="8">
    <location>
        <begin position="250"/>
        <end position="307"/>
    </location>
</feature>
<dbReference type="PANTHER" id="PTHR13780">
    <property type="entry name" value="AMP-ACTIVATED PROTEIN KINASE, GAMMA REGULATORY SUBUNIT"/>
    <property type="match status" value="1"/>
</dbReference>
<evidence type="ECO:0000259" key="8">
    <source>
        <dbReference type="PROSITE" id="PS51371"/>
    </source>
</evidence>
<feature type="domain" description="CBS" evidence="8">
    <location>
        <begin position="93"/>
        <end position="153"/>
    </location>
</feature>
<dbReference type="SMART" id="SM00116">
    <property type="entry name" value="CBS"/>
    <property type="match status" value="3"/>
</dbReference>
<keyword evidence="10" id="KW-1185">Reference proteome</keyword>
<dbReference type="FunFam" id="3.10.580.10:FF:000004">
    <property type="entry name" value="Protein kinase AMP-activated non-catalytic subunit gamma 2"/>
    <property type="match status" value="1"/>
</dbReference>
<dbReference type="PANTHER" id="PTHR13780:SF31">
    <property type="entry name" value="5'-AMP-ACTIVATED PROTEIN KINASE SUBUNIT GAMMA-3"/>
    <property type="match status" value="1"/>
</dbReference>
<evidence type="ECO:0000256" key="7">
    <source>
        <dbReference type="SAM" id="MobiDB-lite"/>
    </source>
</evidence>
<feature type="compositionally biased region" description="Acidic residues" evidence="7">
    <location>
        <begin position="35"/>
        <end position="45"/>
    </location>
</feature>
<proteinExistence type="inferred from homology"/>
<dbReference type="CDD" id="cd04618">
    <property type="entry name" value="CBS_euAMPK_gamma-like_repeat1"/>
    <property type="match status" value="1"/>
</dbReference>
<evidence type="ECO:0000256" key="4">
    <source>
        <dbReference type="ARBA" id="ARBA00023160"/>
    </source>
</evidence>
<dbReference type="InterPro" id="IPR046342">
    <property type="entry name" value="CBS_dom_sf"/>
</dbReference>
<reference evidence="9" key="2">
    <citation type="submission" date="2025-09" db="UniProtKB">
        <authorList>
            <consortium name="Ensembl"/>
        </authorList>
    </citation>
    <scope>IDENTIFICATION</scope>
</reference>
<comment type="similarity">
    <text evidence="1">Belongs to the 5'-AMP-activated protein kinase gamma subunit family.</text>
</comment>
<dbReference type="PROSITE" id="PS51371">
    <property type="entry name" value="CBS"/>
    <property type="match status" value="3"/>
</dbReference>
<name>A0A8B9UID8_9AVES</name>
<evidence type="ECO:0000313" key="10">
    <source>
        <dbReference type="Proteomes" id="UP000694549"/>
    </source>
</evidence>
<keyword evidence="2" id="KW-0677">Repeat</keyword>
<dbReference type="GO" id="GO:0006633">
    <property type="term" value="P:fatty acid biosynthetic process"/>
    <property type="evidence" value="ECO:0007669"/>
    <property type="project" value="UniProtKB-KW"/>
</dbReference>
<keyword evidence="4" id="KW-0444">Lipid biosynthesis</keyword>
<sequence>MEQLPGPAAPQMALLDAAAHPKDEGLPVGFPEVPREEEEEEEEEEDRRRSPRPVTFTLGPEVLGLGPEGDFQTPDAEVYMHFLRSHCCYDAVPTSCKLVVFDTSLEIKKAFVALVANGVRAAPLWDSKTQSFVGMLTITDFINILHRYYRSPLVQIYEVEEHKIETWREVYLQGSFKPLVYISPSNSLFDAVYSLIKHKIHRLPVIEPTSGNVLHILTHKRILKFLHIFGSTIPKPRFLKKTVQELCVGTFRDVAVVPETAPIYTALEIFVDRRVSALPVINAAGQVVGLYSRFDVIVSTGRACTAVRQRGGTSLHAGTVGTCQKAGCGGTHTPAPVPRAVATRAGTPCTRAPPLPQHLAAQKTYNNLDISVREALRQRTVCLEGVLTCYPHETMEDIIDRIAKEQVSARAASLLPARPLPAFCPPLPTHTHAP</sequence>
<keyword evidence="4" id="KW-0276">Fatty acid metabolism</keyword>
<keyword evidence="3 6" id="KW-0129">CBS domain</keyword>
<evidence type="ECO:0000256" key="2">
    <source>
        <dbReference type="ARBA" id="ARBA00022737"/>
    </source>
</evidence>
<keyword evidence="4" id="KW-0443">Lipid metabolism</keyword>
<evidence type="ECO:0000256" key="5">
    <source>
        <dbReference type="ARBA" id="ARBA00025878"/>
    </source>
</evidence>
<dbReference type="Ensembl" id="ENSAZOT00000010729.1">
    <property type="protein sequence ID" value="ENSAZOP00000010047.1"/>
    <property type="gene ID" value="ENSAZOG00000006426.1"/>
</dbReference>
<dbReference type="GO" id="GO:0031588">
    <property type="term" value="C:nucleotide-activated protein kinase complex"/>
    <property type="evidence" value="ECO:0007669"/>
    <property type="project" value="TreeGrafter"/>
</dbReference>
<feature type="compositionally biased region" description="Low complexity" evidence="7">
    <location>
        <begin position="9"/>
        <end position="18"/>
    </location>
</feature>
<evidence type="ECO:0000313" key="9">
    <source>
        <dbReference type="Ensembl" id="ENSAZOP00000010047.1"/>
    </source>
</evidence>
<dbReference type="Gene3D" id="3.10.580.10">
    <property type="entry name" value="CBS-domain"/>
    <property type="match status" value="3"/>
</dbReference>
<dbReference type="GO" id="GO:0019901">
    <property type="term" value="F:protein kinase binding"/>
    <property type="evidence" value="ECO:0007669"/>
    <property type="project" value="TreeGrafter"/>
</dbReference>
<dbReference type="GO" id="GO:0005634">
    <property type="term" value="C:nucleus"/>
    <property type="evidence" value="ECO:0007669"/>
    <property type="project" value="TreeGrafter"/>
</dbReference>
<protein>
    <submittedName>
        <fullName evidence="9">Protein kinase AMP-activated non-catalytic subunit gamma 3</fullName>
    </submittedName>
</protein>
<dbReference type="InterPro" id="IPR050511">
    <property type="entry name" value="AMPK_gamma/SDS23_families"/>
</dbReference>